<keyword evidence="5" id="KW-0436">Ligase</keyword>
<comment type="pathway">
    <text evidence="1">Siderophore biosynthesis.</text>
</comment>
<dbReference type="InterPro" id="IPR020845">
    <property type="entry name" value="AMP-binding_CS"/>
</dbReference>
<dbReference type="AlphaFoldDB" id="A0AB34FPV6"/>
<evidence type="ECO:0000256" key="1">
    <source>
        <dbReference type="ARBA" id="ARBA00004924"/>
    </source>
</evidence>
<proteinExistence type="inferred from homology"/>
<feature type="domain" description="AMP-dependent synthetase/ligase" evidence="3">
    <location>
        <begin position="52"/>
        <end position="425"/>
    </location>
</feature>
<dbReference type="PANTHER" id="PTHR43201">
    <property type="entry name" value="ACYL-COA SYNTHETASE"/>
    <property type="match status" value="1"/>
</dbReference>
<dbReference type="Gene3D" id="3.30.300.30">
    <property type="match status" value="1"/>
</dbReference>
<evidence type="ECO:0000259" key="3">
    <source>
        <dbReference type="Pfam" id="PF00501"/>
    </source>
</evidence>
<sequence>MTMATEPTAQSIRHQHDDGTVPATQRLSILHGPVDPPLVDLTLGELLELQTYQHGTHECIVIPWTGARWTYSDLNQQSSSLAQALLDMGIGVGDRVGIMAGNCEQYAAVFFAVAKIGAVLVILNNTYTPTEAMYGLEFSDCKVFFTTKAIGKLNNTKLLAELKGKKGEGKGPQVFILRGESSGYTTYNDLTKASSRKNHDRLYRAMRRVLPHQVVNLQFTSGTTGMPKAAMLTHHNLVNNSRFIGDRMRLTSEDILCCPPPLFHCFGLVLGLLAIVTHGGKIVYPAEVFDIPSTLQAISDEGCTAVHGVPAMFDSLFQAEFPAGFSCERLRTGIIAGAPVPRYLMELLVNRFGMSEFTSSYGLTEASPTCFNAFTDDAMDMRLTTVGTLMPHAQAKIVDRDGNIVPVGTRGELCMAGYQLQAGYWNNSEKTNEVMVRDAAGVLWLHTGDEAVFDENGYCTITGRFKDIIIRGGENIYPLEIEERLMAHPSVSRAVVVGLKDKHYGEVVGAFVERTENSARPSDAELRDWVRRQLGKHKSPTHVFWLGEHGVPADVPLTGSGKVRKFEMAKLGDKILHQQAKSAKL</sequence>
<evidence type="ECO:0000259" key="4">
    <source>
        <dbReference type="Pfam" id="PF13193"/>
    </source>
</evidence>
<evidence type="ECO:0000256" key="2">
    <source>
        <dbReference type="ARBA" id="ARBA00006432"/>
    </source>
</evidence>
<dbReference type="GO" id="GO:0006631">
    <property type="term" value="P:fatty acid metabolic process"/>
    <property type="evidence" value="ECO:0007669"/>
    <property type="project" value="TreeGrafter"/>
</dbReference>
<dbReference type="InterPro" id="IPR045851">
    <property type="entry name" value="AMP-bd_C_sf"/>
</dbReference>
<organism evidence="5 6">
    <name type="scientific">Purpureocillium lavendulum</name>
    <dbReference type="NCBI Taxonomy" id="1247861"/>
    <lineage>
        <taxon>Eukaryota</taxon>
        <taxon>Fungi</taxon>
        <taxon>Dikarya</taxon>
        <taxon>Ascomycota</taxon>
        <taxon>Pezizomycotina</taxon>
        <taxon>Sordariomycetes</taxon>
        <taxon>Hypocreomycetidae</taxon>
        <taxon>Hypocreales</taxon>
        <taxon>Ophiocordycipitaceae</taxon>
        <taxon>Purpureocillium</taxon>
    </lineage>
</organism>
<dbReference type="FunFam" id="3.40.50.12780:FF:000003">
    <property type="entry name" value="Long-chain-fatty-acid--CoA ligase FadD"/>
    <property type="match status" value="1"/>
</dbReference>
<dbReference type="InterPro" id="IPR042099">
    <property type="entry name" value="ANL_N_sf"/>
</dbReference>
<dbReference type="Proteomes" id="UP001163105">
    <property type="component" value="Unassembled WGS sequence"/>
</dbReference>
<gene>
    <name evidence="5" type="primary">SIDI</name>
    <name evidence="5" type="ORF">O9K51_06601</name>
</gene>
<dbReference type="Pfam" id="PF13193">
    <property type="entry name" value="AMP-binding_C"/>
    <property type="match status" value="1"/>
</dbReference>
<evidence type="ECO:0000313" key="5">
    <source>
        <dbReference type="EMBL" id="KAJ6440809.1"/>
    </source>
</evidence>
<comment type="similarity">
    <text evidence="2">Belongs to the ATP-dependent AMP-binding enzyme family.</text>
</comment>
<name>A0AB34FPV6_9HYPO</name>
<accession>A0AB34FPV6</accession>
<evidence type="ECO:0000313" key="6">
    <source>
        <dbReference type="Proteomes" id="UP001163105"/>
    </source>
</evidence>
<dbReference type="PROSITE" id="PS00455">
    <property type="entry name" value="AMP_BINDING"/>
    <property type="match status" value="1"/>
</dbReference>
<dbReference type="EMBL" id="JAQHRD010000005">
    <property type="protein sequence ID" value="KAJ6440809.1"/>
    <property type="molecule type" value="Genomic_DNA"/>
</dbReference>
<keyword evidence="6" id="KW-1185">Reference proteome</keyword>
<dbReference type="GO" id="GO:0031956">
    <property type="term" value="F:medium-chain fatty acid-CoA ligase activity"/>
    <property type="evidence" value="ECO:0007669"/>
    <property type="project" value="TreeGrafter"/>
</dbReference>
<protein>
    <submittedName>
        <fullName evidence="5">Long-chain-fatty-acid-CoA ligase</fullName>
    </submittedName>
</protein>
<reference evidence="5" key="1">
    <citation type="submission" date="2023-01" db="EMBL/GenBank/DDBJ databases">
        <title>The growth and conidiation of Purpureocillium lavendulum are regulated by nitrogen source and histone H3K14 acetylation.</title>
        <authorList>
            <person name="Tang P."/>
            <person name="Han J."/>
            <person name="Zhang C."/>
            <person name="Tang P."/>
            <person name="Qi F."/>
            <person name="Zhang K."/>
            <person name="Liang L."/>
        </authorList>
    </citation>
    <scope>NUCLEOTIDE SEQUENCE</scope>
    <source>
        <strain evidence="5">YMF1.00683</strain>
    </source>
</reference>
<dbReference type="SUPFAM" id="SSF56801">
    <property type="entry name" value="Acetyl-CoA synthetase-like"/>
    <property type="match status" value="1"/>
</dbReference>
<dbReference type="InterPro" id="IPR000873">
    <property type="entry name" value="AMP-dep_synth/lig_dom"/>
</dbReference>
<dbReference type="PANTHER" id="PTHR43201:SF6">
    <property type="entry name" value="ACYL COA SYNTHETASE (EUROFUNG)"/>
    <property type="match status" value="1"/>
</dbReference>
<feature type="domain" description="AMP-binding enzyme C-terminal" evidence="4">
    <location>
        <begin position="480"/>
        <end position="562"/>
    </location>
</feature>
<dbReference type="InterPro" id="IPR025110">
    <property type="entry name" value="AMP-bd_C"/>
</dbReference>
<dbReference type="Gene3D" id="3.40.50.12780">
    <property type="entry name" value="N-terminal domain of ligase-like"/>
    <property type="match status" value="1"/>
</dbReference>
<comment type="caution">
    <text evidence="5">The sequence shown here is derived from an EMBL/GenBank/DDBJ whole genome shotgun (WGS) entry which is preliminary data.</text>
</comment>
<dbReference type="Pfam" id="PF00501">
    <property type="entry name" value="AMP-binding"/>
    <property type="match status" value="1"/>
</dbReference>